<reference evidence="2" key="1">
    <citation type="journal article" date="2014" name="Nucleic Acids Res.">
        <title>Widespread occurrence of organelle genome-encoded 5S rRNAs including permuted molecules.</title>
        <authorList>
            <person name="Valach M."/>
            <person name="Burger G."/>
            <person name="Gray M.W."/>
            <person name="Lang B.F."/>
        </authorList>
    </citation>
    <scope>NUCLEOTIDE SEQUENCE</scope>
    <source>
        <strain evidence="2">ATCC 50740</strain>
    </source>
</reference>
<evidence type="ECO:0000313" key="2">
    <source>
        <dbReference type="EMBL" id="AJF22877.1"/>
    </source>
</evidence>
<organism evidence="2">
    <name type="scientific">Malawimonas californiana</name>
    <name type="common">Flagellated protozoan</name>
    <dbReference type="NCBI Taxonomy" id="221722"/>
    <lineage>
        <taxon>Eukaryota</taxon>
        <taxon>Malawimonadida</taxon>
        <taxon>Malawimonadidae</taxon>
        <taxon>Malawimonas</taxon>
    </lineage>
</organism>
<dbReference type="AlphaFoldDB" id="A0A0B5GFU0"/>
<geneLocation type="mitochondrion" evidence="2"/>
<proteinExistence type="predicted"/>
<keyword evidence="1" id="KW-0472">Membrane</keyword>
<keyword evidence="1" id="KW-1133">Transmembrane helix</keyword>
<keyword evidence="2" id="KW-0496">Mitochondrion</keyword>
<feature type="transmembrane region" description="Helical" evidence="1">
    <location>
        <begin position="12"/>
        <end position="41"/>
    </location>
</feature>
<gene>
    <name evidence="2" type="primary">orf129</name>
</gene>
<protein>
    <submittedName>
        <fullName evidence="2">Uncharacterized protein</fullName>
    </submittedName>
</protein>
<accession>A0A0B5GFU0</accession>
<dbReference type="RefSeq" id="YP_009118111.1">
    <property type="nucleotide sequence ID" value="NC_026311.1"/>
</dbReference>
<keyword evidence="1" id="KW-0812">Transmembrane</keyword>
<name>A0A0B5GFU0_MALCL</name>
<dbReference type="EMBL" id="KP165387">
    <property type="protein sequence ID" value="AJF22877.1"/>
    <property type="molecule type" value="Genomic_DNA"/>
</dbReference>
<evidence type="ECO:0000256" key="1">
    <source>
        <dbReference type="SAM" id="Phobius"/>
    </source>
</evidence>
<dbReference type="GeneID" id="22976060"/>
<sequence>MNNNIINNYKPYIFILFLFLLFFFKIVFYYSFYSWVIMWVLNIFHDLRYSGIHHLIESIMNSYGLSDSILTKLDNINPEYDVIDYIILIKFLEVEASVYYSYQLFYTLCFFTIDDVNSIKLIDSILNIY</sequence>